<gene>
    <name evidence="4" type="ORF">PACLA_8A032721</name>
</gene>
<dbReference type="Gene3D" id="3.30.70.330">
    <property type="match status" value="3"/>
</dbReference>
<dbReference type="Pfam" id="PF00076">
    <property type="entry name" value="RRM_1"/>
    <property type="match status" value="3"/>
</dbReference>
<feature type="region of interest" description="Disordered" evidence="3">
    <location>
        <begin position="345"/>
        <end position="379"/>
    </location>
</feature>
<dbReference type="EMBL" id="CACRXK020001367">
    <property type="protein sequence ID" value="CAB3988705.1"/>
    <property type="molecule type" value="Genomic_DNA"/>
</dbReference>
<evidence type="ECO:0000256" key="3">
    <source>
        <dbReference type="SAM" id="MobiDB-lite"/>
    </source>
</evidence>
<sequence length="379" mass="42506">MMMQSYQGASKVLYVGNLDRRCTEEFLKQVFGKIAPVERCKMIYDHTGNDPYCFVEFEDHDSARNALETMNGRRVFDQDIKVNWATSNTGMRKDTSNHFHIFVGDLPDEMTTELLKSSFEKFGKISDARVVVDVGTGASKGYGFVSFYNKISAENAIKDMNGKTLNGKQIRTNWASRKPQPPQGSVKKPDLNEVINKTSIYNKTVYVGNLPDQVAAERLTGAFKTYGNIMNIRVLADKGYAFITFDDHYRAAEAICGMHGENLDGNVLKCSWGKEQDGQGGNMQQYYQQQQQQPFYYGGYYQQQQQHQQHSQQQMGAQYMHMQAQPGYYYPNPYGHMMSMAPGYPQGGPHMQNQGGPGNGQQGPNGVHNAGPQGGGMGY</sequence>
<dbReference type="InterPro" id="IPR000504">
    <property type="entry name" value="RRM_dom"/>
</dbReference>
<dbReference type="InterPro" id="IPR012677">
    <property type="entry name" value="Nucleotide-bd_a/b_plait_sf"/>
</dbReference>
<keyword evidence="1" id="KW-0677">Repeat</keyword>
<name>A0A6S7GAC2_PARCT</name>
<dbReference type="Proteomes" id="UP001152795">
    <property type="component" value="Unassembled WGS sequence"/>
</dbReference>
<dbReference type="SMART" id="SM00360">
    <property type="entry name" value="RRM"/>
    <property type="match status" value="3"/>
</dbReference>
<accession>A0A6S7GAC2</accession>
<dbReference type="SUPFAM" id="SSF54928">
    <property type="entry name" value="RNA-binding domain, RBD"/>
    <property type="match status" value="2"/>
</dbReference>
<comment type="caution">
    <text evidence="4">The sequence shown here is derived from an EMBL/GenBank/DDBJ whole genome shotgun (WGS) entry which is preliminary data.</text>
</comment>
<dbReference type="GO" id="GO:0003723">
    <property type="term" value="F:RNA binding"/>
    <property type="evidence" value="ECO:0007669"/>
    <property type="project" value="UniProtKB-UniRule"/>
</dbReference>
<protein>
    <submittedName>
        <fullName evidence="4">Nucleolysin TIA-1 isoform X4</fullName>
    </submittedName>
</protein>
<evidence type="ECO:0000256" key="1">
    <source>
        <dbReference type="ARBA" id="ARBA00022737"/>
    </source>
</evidence>
<organism evidence="4 5">
    <name type="scientific">Paramuricea clavata</name>
    <name type="common">Red gorgonian</name>
    <name type="synonym">Violescent sea-whip</name>
    <dbReference type="NCBI Taxonomy" id="317549"/>
    <lineage>
        <taxon>Eukaryota</taxon>
        <taxon>Metazoa</taxon>
        <taxon>Cnidaria</taxon>
        <taxon>Anthozoa</taxon>
        <taxon>Octocorallia</taxon>
        <taxon>Malacalcyonacea</taxon>
        <taxon>Plexauridae</taxon>
        <taxon>Paramuricea</taxon>
    </lineage>
</organism>
<proteinExistence type="predicted"/>
<dbReference type="OrthoDB" id="439808at2759"/>
<dbReference type="AlphaFoldDB" id="A0A6S7GAC2"/>
<dbReference type="InterPro" id="IPR035979">
    <property type="entry name" value="RBD_domain_sf"/>
</dbReference>
<keyword evidence="5" id="KW-1185">Reference proteome</keyword>
<evidence type="ECO:0000313" key="5">
    <source>
        <dbReference type="Proteomes" id="UP001152795"/>
    </source>
</evidence>
<dbReference type="PROSITE" id="PS50102">
    <property type="entry name" value="RRM"/>
    <property type="match status" value="3"/>
</dbReference>
<evidence type="ECO:0000313" key="4">
    <source>
        <dbReference type="EMBL" id="CAB3988705.1"/>
    </source>
</evidence>
<evidence type="ECO:0000256" key="2">
    <source>
        <dbReference type="ARBA" id="ARBA00022884"/>
    </source>
</evidence>
<reference evidence="4" key="1">
    <citation type="submission" date="2020-04" db="EMBL/GenBank/DDBJ databases">
        <authorList>
            <person name="Alioto T."/>
            <person name="Alioto T."/>
            <person name="Gomez Garrido J."/>
        </authorList>
    </citation>
    <scope>NUCLEOTIDE SEQUENCE</scope>
    <source>
        <strain evidence="4">A484AB</strain>
    </source>
</reference>
<keyword evidence="2" id="KW-0694">RNA-binding</keyword>
<dbReference type="PANTHER" id="PTHR24012">
    <property type="entry name" value="RNA BINDING PROTEIN"/>
    <property type="match status" value="1"/>
</dbReference>